<dbReference type="CDD" id="cd05819">
    <property type="entry name" value="NHL"/>
    <property type="match status" value="1"/>
</dbReference>
<evidence type="ECO:0000313" key="6">
    <source>
        <dbReference type="Proteomes" id="UP000663852"/>
    </source>
</evidence>
<evidence type="ECO:0000313" key="3">
    <source>
        <dbReference type="EMBL" id="CAF1176359.1"/>
    </source>
</evidence>
<dbReference type="EMBL" id="CAJNOR010005556">
    <property type="protein sequence ID" value="CAF1567580.1"/>
    <property type="molecule type" value="Genomic_DNA"/>
</dbReference>
<dbReference type="GO" id="GO:0008270">
    <property type="term" value="F:zinc ion binding"/>
    <property type="evidence" value="ECO:0007669"/>
    <property type="project" value="UniProtKB-KW"/>
</dbReference>
<reference evidence="3" key="1">
    <citation type="submission" date="2021-02" db="EMBL/GenBank/DDBJ databases">
        <authorList>
            <person name="Nowell W R."/>
        </authorList>
    </citation>
    <scope>NUCLEOTIDE SEQUENCE</scope>
</reference>
<evidence type="ECO:0008006" key="7">
    <source>
        <dbReference type="Google" id="ProtNLM"/>
    </source>
</evidence>
<dbReference type="PANTHER" id="PTHR24104:SF25">
    <property type="entry name" value="PROTEIN LIN-41"/>
    <property type="match status" value="1"/>
</dbReference>
<dbReference type="Proteomes" id="UP000663852">
    <property type="component" value="Unassembled WGS sequence"/>
</dbReference>
<dbReference type="SUPFAM" id="SSF101898">
    <property type="entry name" value="NHL repeat"/>
    <property type="match status" value="1"/>
</dbReference>
<keyword evidence="5" id="KW-1185">Reference proteome</keyword>
<proteinExistence type="predicted"/>
<evidence type="ECO:0000313" key="4">
    <source>
        <dbReference type="EMBL" id="CAF1567580.1"/>
    </source>
</evidence>
<accession>A0A814UJI0</accession>
<dbReference type="InterPro" id="IPR050952">
    <property type="entry name" value="TRIM-NHL_E3_ligases"/>
</dbReference>
<dbReference type="EMBL" id="CAJNOJ010000134">
    <property type="protein sequence ID" value="CAF1176359.1"/>
    <property type="molecule type" value="Genomic_DNA"/>
</dbReference>
<dbReference type="InterPro" id="IPR001258">
    <property type="entry name" value="NHL_repeat"/>
</dbReference>
<evidence type="ECO:0000256" key="1">
    <source>
        <dbReference type="ARBA" id="ARBA00022737"/>
    </source>
</evidence>
<dbReference type="PANTHER" id="PTHR24104">
    <property type="entry name" value="E3 UBIQUITIN-PROTEIN LIGASE NHLRC1-RELATED"/>
    <property type="match status" value="1"/>
</dbReference>
<protein>
    <recommendedName>
        <fullName evidence="7">NHL repeat containing protein-like protein</fullName>
    </recommendedName>
</protein>
<keyword evidence="2" id="KW-0732">Signal</keyword>
<feature type="signal peptide" evidence="2">
    <location>
        <begin position="1"/>
        <end position="25"/>
    </location>
</feature>
<evidence type="ECO:0000313" key="5">
    <source>
        <dbReference type="Proteomes" id="UP000663828"/>
    </source>
</evidence>
<name>A0A814UJI0_ADIRI</name>
<comment type="caution">
    <text evidence="3">The sequence shown here is derived from an EMBL/GenBank/DDBJ whole genome shotgun (WGS) entry which is preliminary data.</text>
</comment>
<feature type="chain" id="PRO_5036226108" description="NHL repeat containing protein-like protein" evidence="2">
    <location>
        <begin position="26"/>
        <end position="321"/>
    </location>
</feature>
<gene>
    <name evidence="3" type="ORF">EDS130_LOCUS23988</name>
    <name evidence="4" type="ORF">XAT740_LOCUS44161</name>
</gene>
<keyword evidence="1" id="KW-0677">Repeat</keyword>
<sequence>MISNLFFGFIILFVTNLLTIQQSAGQLTSTKCIPTTSCFPTSWNSSGYVVASGGYYGGLAVDDDFNVYVADGNPRRLQKWAPCAVQPVNMLEGQFSHNPLFFHSPSRSLYYIDTILGNPTVYKLLPGQTVPVKVAFGNGVGNGLNQLQRNCRGLYVNEVGDVYVLDASNQRVLKWMVNATSGVLIADAVNNVVYVADTGNHRIQKYISGSVNGITVISGPYRTISPTVFREIYYPQAVFVDRTGNILVGDWARITKWISNGSTGSFTGSLIADGIQGFNANATRMDTPSAFAFDRTGNLYAVDWSNQRVLKFNVMSQQCTT</sequence>
<dbReference type="Gene3D" id="2.120.10.30">
    <property type="entry name" value="TolB, C-terminal domain"/>
    <property type="match status" value="2"/>
</dbReference>
<dbReference type="AlphaFoldDB" id="A0A814UJI0"/>
<dbReference type="Proteomes" id="UP000663828">
    <property type="component" value="Unassembled WGS sequence"/>
</dbReference>
<dbReference type="InterPro" id="IPR011042">
    <property type="entry name" value="6-blade_b-propeller_TolB-like"/>
</dbReference>
<evidence type="ECO:0000256" key="2">
    <source>
        <dbReference type="SAM" id="SignalP"/>
    </source>
</evidence>
<dbReference type="Pfam" id="PF01436">
    <property type="entry name" value="NHL"/>
    <property type="match status" value="1"/>
</dbReference>
<organism evidence="3 6">
    <name type="scientific">Adineta ricciae</name>
    <name type="common">Rotifer</name>
    <dbReference type="NCBI Taxonomy" id="249248"/>
    <lineage>
        <taxon>Eukaryota</taxon>
        <taxon>Metazoa</taxon>
        <taxon>Spiralia</taxon>
        <taxon>Gnathifera</taxon>
        <taxon>Rotifera</taxon>
        <taxon>Eurotatoria</taxon>
        <taxon>Bdelloidea</taxon>
        <taxon>Adinetida</taxon>
        <taxon>Adinetidae</taxon>
        <taxon>Adineta</taxon>
    </lineage>
</organism>